<proteinExistence type="predicted"/>
<protein>
    <submittedName>
        <fullName evidence="2">Uncharacterized protein</fullName>
    </submittedName>
</protein>
<name>A0A0B6ZQX4_9EUPU</name>
<feature type="region of interest" description="Disordered" evidence="1">
    <location>
        <begin position="1"/>
        <end position="91"/>
    </location>
</feature>
<accession>A0A0B6ZQX4</accession>
<organism evidence="2">
    <name type="scientific">Arion vulgaris</name>
    <dbReference type="NCBI Taxonomy" id="1028688"/>
    <lineage>
        <taxon>Eukaryota</taxon>
        <taxon>Metazoa</taxon>
        <taxon>Spiralia</taxon>
        <taxon>Lophotrochozoa</taxon>
        <taxon>Mollusca</taxon>
        <taxon>Gastropoda</taxon>
        <taxon>Heterobranchia</taxon>
        <taxon>Euthyneura</taxon>
        <taxon>Panpulmonata</taxon>
        <taxon>Eupulmonata</taxon>
        <taxon>Stylommatophora</taxon>
        <taxon>Helicina</taxon>
        <taxon>Arionoidea</taxon>
        <taxon>Arionidae</taxon>
        <taxon>Arion</taxon>
    </lineage>
</organism>
<evidence type="ECO:0000256" key="1">
    <source>
        <dbReference type="SAM" id="MobiDB-lite"/>
    </source>
</evidence>
<feature type="non-terminal residue" evidence="2">
    <location>
        <position position="91"/>
    </location>
</feature>
<feature type="compositionally biased region" description="Basic and acidic residues" evidence="1">
    <location>
        <begin position="46"/>
        <end position="62"/>
    </location>
</feature>
<sequence>DRDDFIEMYTMPANHSGSKKNKDKKSDNTLSHRQDPSLVRPPSPPLEEKPETPPFRRIDAMVHPHTLSLVKSNEDIMSHLHTRSKIPTPPP</sequence>
<evidence type="ECO:0000313" key="2">
    <source>
        <dbReference type="EMBL" id="CEK70140.1"/>
    </source>
</evidence>
<feature type="non-terminal residue" evidence="2">
    <location>
        <position position="1"/>
    </location>
</feature>
<reference evidence="2" key="1">
    <citation type="submission" date="2014-12" db="EMBL/GenBank/DDBJ databases">
        <title>Insight into the proteome of Arion vulgaris.</title>
        <authorList>
            <person name="Aradska J."/>
            <person name="Bulat T."/>
            <person name="Smidak R."/>
            <person name="Sarate P."/>
            <person name="Gangsoo J."/>
            <person name="Sialana F."/>
            <person name="Bilban M."/>
            <person name="Lubec G."/>
        </authorList>
    </citation>
    <scope>NUCLEOTIDE SEQUENCE</scope>
    <source>
        <tissue evidence="2">Skin</tissue>
    </source>
</reference>
<gene>
    <name evidence="2" type="primary">ORF72972</name>
</gene>
<feature type="compositionally biased region" description="Basic and acidic residues" evidence="1">
    <location>
        <begin position="24"/>
        <end position="35"/>
    </location>
</feature>
<dbReference type="EMBL" id="HACG01023275">
    <property type="protein sequence ID" value="CEK70140.1"/>
    <property type="molecule type" value="Transcribed_RNA"/>
</dbReference>
<dbReference type="AlphaFoldDB" id="A0A0B6ZQX4"/>